<keyword evidence="14" id="KW-0812">Transmembrane</keyword>
<evidence type="ECO:0000256" key="6">
    <source>
        <dbReference type="ARBA" id="ARBA00022556"/>
    </source>
</evidence>
<evidence type="ECO:0000256" key="5">
    <source>
        <dbReference type="ARBA" id="ARBA00022516"/>
    </source>
</evidence>
<keyword evidence="16" id="KW-1185">Reference proteome</keyword>
<evidence type="ECO:0000256" key="7">
    <source>
        <dbReference type="ARBA" id="ARBA00022679"/>
    </source>
</evidence>
<dbReference type="GO" id="GO:0005886">
    <property type="term" value="C:plasma membrane"/>
    <property type="evidence" value="ECO:0007669"/>
    <property type="project" value="TreeGrafter"/>
</dbReference>
<dbReference type="InterPro" id="IPR027417">
    <property type="entry name" value="P-loop_NTPase"/>
</dbReference>
<evidence type="ECO:0000256" key="8">
    <source>
        <dbReference type="ARBA" id="ARBA00022741"/>
    </source>
</evidence>
<dbReference type="EMBL" id="SPVF01000202">
    <property type="protein sequence ID" value="TFW16779.1"/>
    <property type="molecule type" value="Genomic_DNA"/>
</dbReference>
<keyword evidence="5 13" id="KW-0444">Lipid biosynthesis</keyword>
<gene>
    <name evidence="13" type="primary">lpxK</name>
    <name evidence="15" type="ORF">E4L96_15700</name>
</gene>
<dbReference type="EC" id="2.7.1.130" evidence="3 13"/>
<keyword evidence="14" id="KW-1133">Transmembrane helix</keyword>
<evidence type="ECO:0000256" key="13">
    <source>
        <dbReference type="HAMAP-Rule" id="MF_00409"/>
    </source>
</evidence>
<evidence type="ECO:0000256" key="1">
    <source>
        <dbReference type="ARBA" id="ARBA00002274"/>
    </source>
</evidence>
<comment type="similarity">
    <text evidence="13">Belongs to the LpxK family.</text>
</comment>
<keyword evidence="7 13" id="KW-0808">Transferase</keyword>
<evidence type="ECO:0000256" key="9">
    <source>
        <dbReference type="ARBA" id="ARBA00022777"/>
    </source>
</evidence>
<dbReference type="AlphaFoldDB" id="A0A4Y9S9M0"/>
<evidence type="ECO:0000256" key="2">
    <source>
        <dbReference type="ARBA" id="ARBA00004870"/>
    </source>
</evidence>
<dbReference type="GO" id="GO:0005524">
    <property type="term" value="F:ATP binding"/>
    <property type="evidence" value="ECO:0007669"/>
    <property type="project" value="UniProtKB-UniRule"/>
</dbReference>
<evidence type="ECO:0000256" key="3">
    <source>
        <dbReference type="ARBA" id="ARBA00012071"/>
    </source>
</evidence>
<evidence type="ECO:0000313" key="16">
    <source>
        <dbReference type="Proteomes" id="UP000298438"/>
    </source>
</evidence>
<organism evidence="15 16">
    <name type="scientific">Zemynaea arenosa</name>
    <dbReference type="NCBI Taxonomy" id="2561931"/>
    <lineage>
        <taxon>Bacteria</taxon>
        <taxon>Pseudomonadati</taxon>
        <taxon>Pseudomonadota</taxon>
        <taxon>Betaproteobacteria</taxon>
        <taxon>Burkholderiales</taxon>
        <taxon>Oxalobacteraceae</taxon>
        <taxon>Telluria group</taxon>
        <taxon>Zemynaea</taxon>
    </lineage>
</organism>
<keyword evidence="14" id="KW-0472">Membrane</keyword>
<comment type="pathway">
    <text evidence="2 13">Glycolipid biosynthesis; lipid IV(A) biosynthesis; lipid IV(A) from (3R)-3-hydroxytetradecanoyl-[acyl-carrier-protein] and UDP-N-acetyl-alpha-D-glucosamine: step 6/6.</text>
</comment>
<accession>A0A4Y9S9M0</accession>
<dbReference type="Proteomes" id="UP000298438">
    <property type="component" value="Unassembled WGS sequence"/>
</dbReference>
<comment type="catalytic activity">
    <reaction evidence="13">
        <text>a lipid A disaccharide + ATP = a lipid IVA + ADP + H(+)</text>
        <dbReference type="Rhea" id="RHEA:67840"/>
        <dbReference type="ChEBI" id="CHEBI:15378"/>
        <dbReference type="ChEBI" id="CHEBI:30616"/>
        <dbReference type="ChEBI" id="CHEBI:176343"/>
        <dbReference type="ChEBI" id="CHEBI:176425"/>
        <dbReference type="ChEBI" id="CHEBI:456216"/>
        <dbReference type="EC" id="2.7.1.130"/>
    </reaction>
</comment>
<dbReference type="GO" id="GO:0009029">
    <property type="term" value="F:lipid-A 4'-kinase activity"/>
    <property type="evidence" value="ECO:0007669"/>
    <property type="project" value="UniProtKB-UniRule"/>
</dbReference>
<evidence type="ECO:0000256" key="11">
    <source>
        <dbReference type="ARBA" id="ARBA00023098"/>
    </source>
</evidence>
<keyword evidence="10 13" id="KW-0067">ATP-binding</keyword>
<dbReference type="NCBIfam" id="TIGR00682">
    <property type="entry name" value="lpxK"/>
    <property type="match status" value="1"/>
</dbReference>
<evidence type="ECO:0000313" key="15">
    <source>
        <dbReference type="EMBL" id="TFW16779.1"/>
    </source>
</evidence>
<evidence type="ECO:0000256" key="10">
    <source>
        <dbReference type="ARBA" id="ARBA00022840"/>
    </source>
</evidence>
<dbReference type="UniPathway" id="UPA00359">
    <property type="reaction ID" value="UER00482"/>
</dbReference>
<feature type="binding site" evidence="13">
    <location>
        <begin position="63"/>
        <end position="70"/>
    </location>
    <ligand>
        <name>ATP</name>
        <dbReference type="ChEBI" id="CHEBI:30616"/>
    </ligand>
</feature>
<dbReference type="Pfam" id="PF02606">
    <property type="entry name" value="LpxK"/>
    <property type="match status" value="1"/>
</dbReference>
<dbReference type="GO" id="GO:0009244">
    <property type="term" value="P:lipopolysaccharide core region biosynthetic process"/>
    <property type="evidence" value="ECO:0007669"/>
    <property type="project" value="TreeGrafter"/>
</dbReference>
<dbReference type="RefSeq" id="WP_135208159.1">
    <property type="nucleotide sequence ID" value="NZ_SPVF01000202.1"/>
</dbReference>
<keyword evidence="8 13" id="KW-0547">Nucleotide-binding</keyword>
<comment type="caution">
    <text evidence="15">The sequence shown here is derived from an EMBL/GenBank/DDBJ whole genome shotgun (WGS) entry which is preliminary data.</text>
</comment>
<dbReference type="PANTHER" id="PTHR42724">
    <property type="entry name" value="TETRAACYLDISACCHARIDE 4'-KINASE"/>
    <property type="match status" value="1"/>
</dbReference>
<dbReference type="SUPFAM" id="SSF52540">
    <property type="entry name" value="P-loop containing nucleoside triphosphate hydrolases"/>
    <property type="match status" value="1"/>
</dbReference>
<evidence type="ECO:0000256" key="12">
    <source>
        <dbReference type="ARBA" id="ARBA00029757"/>
    </source>
</evidence>
<keyword evidence="9 13" id="KW-0418">Kinase</keyword>
<name>A0A4Y9S9M0_9BURK</name>
<evidence type="ECO:0000256" key="4">
    <source>
        <dbReference type="ARBA" id="ARBA00016436"/>
    </source>
</evidence>
<dbReference type="PANTHER" id="PTHR42724:SF1">
    <property type="entry name" value="TETRAACYLDISACCHARIDE 4'-KINASE, MITOCHONDRIAL-RELATED"/>
    <property type="match status" value="1"/>
</dbReference>
<feature type="transmembrane region" description="Helical" evidence="14">
    <location>
        <begin position="20"/>
        <end position="41"/>
    </location>
</feature>
<comment type="function">
    <text evidence="1 13">Transfers the gamma-phosphate of ATP to the 4'-position of a tetraacyldisaccharide 1-phosphate intermediate (termed DS-1-P) to form tetraacyldisaccharide 1,4'-bis-phosphate (lipid IVA).</text>
</comment>
<dbReference type="HAMAP" id="MF_00409">
    <property type="entry name" value="LpxK"/>
    <property type="match status" value="1"/>
</dbReference>
<sequence length="347" mass="37420">MASAKLEPTLTRAWLRRGPLAWALWPVSLVFGALAALRSAAFRLGWAKSERLPVPVIVVGNIFIGGTGKTPLTIWLANALRDLGYTPGVISRGFGGAAENITEVTPTSTAAQAGDEPLLIAQRASCPVFVGRRRVQAGRALLQAHPHVDVIIADDGLQHYAMQRDVEIILFDARGPGNGWLLPAGPLRESRTRHRDFTVVNAPAISPALRKAVAGEPYQMVLAGAQAERLADRSEARPLTAFAGQRLTAAAGIGNPARFFTMLRAAGLQFAELPLPDHHDFLDDPFAHIEADAILITEKDAVKCAQLENISRDPRIWVVPVAAQIDSALAAHIHHHISEKRRGRPSA</sequence>
<keyword evidence="11 13" id="KW-0443">Lipid metabolism</keyword>
<dbReference type="InterPro" id="IPR003758">
    <property type="entry name" value="LpxK"/>
</dbReference>
<evidence type="ECO:0000256" key="14">
    <source>
        <dbReference type="SAM" id="Phobius"/>
    </source>
</evidence>
<proteinExistence type="inferred from homology"/>
<dbReference type="OrthoDB" id="9766423at2"/>
<reference evidence="15 16" key="1">
    <citation type="submission" date="2019-03" db="EMBL/GenBank/DDBJ databases">
        <title>Draft Genome Sequence of Massilia arenosa sp. nov., a Novel Massilia Species Isolated from a Sandy-loam Maize Soil.</title>
        <authorList>
            <person name="Raths R."/>
            <person name="Peta V."/>
            <person name="Bucking H."/>
        </authorList>
    </citation>
    <scope>NUCLEOTIDE SEQUENCE [LARGE SCALE GENOMIC DNA]</scope>
    <source>
        <strain evidence="15 16">MC02</strain>
    </source>
</reference>
<keyword evidence="6 13" id="KW-0441">Lipid A biosynthesis</keyword>
<protein>
    <recommendedName>
        <fullName evidence="4 13">Tetraacyldisaccharide 4'-kinase</fullName>
        <ecNumber evidence="3 13">2.7.1.130</ecNumber>
    </recommendedName>
    <alternativeName>
        <fullName evidence="12 13">Lipid A 4'-kinase</fullName>
    </alternativeName>
</protein>
<dbReference type="GO" id="GO:0009245">
    <property type="term" value="P:lipid A biosynthetic process"/>
    <property type="evidence" value="ECO:0007669"/>
    <property type="project" value="UniProtKB-UniRule"/>
</dbReference>